<dbReference type="PANTHER" id="PTHR36836">
    <property type="entry name" value="COLANIC ACID BIOSYNTHESIS PROTEIN WCAK"/>
    <property type="match status" value="1"/>
</dbReference>
<feature type="non-terminal residue" evidence="2">
    <location>
        <position position="240"/>
    </location>
</feature>
<comment type="caution">
    <text evidence="2">The sequence shown here is derived from an EMBL/GenBank/DDBJ whole genome shotgun (WGS) entry which is preliminary data.</text>
</comment>
<dbReference type="EMBL" id="BARS01049629">
    <property type="protein sequence ID" value="GAG35064.1"/>
    <property type="molecule type" value="Genomic_DNA"/>
</dbReference>
<gene>
    <name evidence="2" type="ORF">S01H1_74211</name>
</gene>
<sequence>LAVIFFHKLLPKAEFVALRDSDSLEYLKSKGIYNKDMDFRPDSTFFFPGEDPEWVEEFLSKHGLKEKQFITLTIRTSIQGYITKQREADHMACLRLFLDKWVSQIDLPVLLCPEVRSEIQPMYDLIYSKLSSELQSKCIWMDHFWTTEQAKAVYQKARIVISMEMHSVILALSVGTPILHPRFMEAGRKAWMLRDMDLEDWLFDIDHMAPEELFVAATNIHRQYEASLNRVRKQMTRLKQ</sequence>
<evidence type="ECO:0000313" key="2">
    <source>
        <dbReference type="EMBL" id="GAG35064.1"/>
    </source>
</evidence>
<reference evidence="2" key="1">
    <citation type="journal article" date="2014" name="Front. Microbiol.">
        <title>High frequency of phylogenetically diverse reductive dehalogenase-homologous genes in deep subseafloor sedimentary metagenomes.</title>
        <authorList>
            <person name="Kawai M."/>
            <person name="Futagami T."/>
            <person name="Toyoda A."/>
            <person name="Takaki Y."/>
            <person name="Nishi S."/>
            <person name="Hori S."/>
            <person name="Arai W."/>
            <person name="Tsubouchi T."/>
            <person name="Morono Y."/>
            <person name="Uchiyama I."/>
            <person name="Ito T."/>
            <person name="Fujiyama A."/>
            <person name="Inagaki F."/>
            <person name="Takami H."/>
        </authorList>
    </citation>
    <scope>NUCLEOTIDE SEQUENCE</scope>
    <source>
        <strain evidence="2">Expedition CK06-06</strain>
    </source>
</reference>
<dbReference type="PANTHER" id="PTHR36836:SF1">
    <property type="entry name" value="COLANIC ACID BIOSYNTHESIS PROTEIN WCAK"/>
    <property type="match status" value="1"/>
</dbReference>
<dbReference type="InterPro" id="IPR007345">
    <property type="entry name" value="Polysacch_pyruvyl_Trfase"/>
</dbReference>
<proteinExistence type="predicted"/>
<protein>
    <recommendedName>
        <fullName evidence="1">Polysaccharide pyruvyl transferase domain-containing protein</fullName>
    </recommendedName>
</protein>
<feature type="domain" description="Polysaccharide pyruvyl transferase" evidence="1">
    <location>
        <begin position="6"/>
        <end position="177"/>
    </location>
</feature>
<organism evidence="2">
    <name type="scientific">marine sediment metagenome</name>
    <dbReference type="NCBI Taxonomy" id="412755"/>
    <lineage>
        <taxon>unclassified sequences</taxon>
        <taxon>metagenomes</taxon>
        <taxon>ecological metagenomes</taxon>
    </lineage>
</organism>
<evidence type="ECO:0000259" key="1">
    <source>
        <dbReference type="Pfam" id="PF04230"/>
    </source>
</evidence>
<dbReference type="Pfam" id="PF04230">
    <property type="entry name" value="PS_pyruv_trans"/>
    <property type="match status" value="1"/>
</dbReference>
<accession>X0WVS1</accession>
<feature type="non-terminal residue" evidence="2">
    <location>
        <position position="1"/>
    </location>
</feature>
<name>X0WVS1_9ZZZZ</name>
<dbReference type="AlphaFoldDB" id="X0WVS1"/>